<evidence type="ECO:0000256" key="2">
    <source>
        <dbReference type="ARBA" id="ARBA00022908"/>
    </source>
</evidence>
<dbReference type="InterPro" id="IPR011010">
    <property type="entry name" value="DNA_brk_join_enz"/>
</dbReference>
<dbReference type="PROSITE" id="PS51900">
    <property type="entry name" value="CB"/>
    <property type="match status" value="1"/>
</dbReference>
<feature type="domain" description="Core-binding (CB)" evidence="7">
    <location>
        <begin position="77"/>
        <end position="160"/>
    </location>
</feature>
<protein>
    <submittedName>
        <fullName evidence="8">Putative prophage phiRv2 integrase</fullName>
    </submittedName>
</protein>
<dbReference type="GO" id="GO:0003677">
    <property type="term" value="F:DNA binding"/>
    <property type="evidence" value="ECO:0007669"/>
    <property type="project" value="UniProtKB-UniRule"/>
</dbReference>
<dbReference type="Pfam" id="PF14659">
    <property type="entry name" value="Phage_int_SAM_3"/>
    <property type="match status" value="1"/>
</dbReference>
<evidence type="ECO:0000256" key="4">
    <source>
        <dbReference type="ARBA" id="ARBA00023172"/>
    </source>
</evidence>
<dbReference type="InterPro" id="IPR013762">
    <property type="entry name" value="Integrase-like_cat_sf"/>
</dbReference>
<keyword evidence="2" id="KW-0229">DNA integration</keyword>
<dbReference type="InterPro" id="IPR002104">
    <property type="entry name" value="Integrase_catalytic"/>
</dbReference>
<dbReference type="Gene3D" id="1.10.150.130">
    <property type="match status" value="1"/>
</dbReference>
<sequence>MPRGEGRKNRAEGTWGSVDKRATGYRARYVGPDGRRHIAPTLFVTKGEARAWLAIQRADIVKGKWMPADAVKPVKKVTLSEYADAWLPKRKVRGQPLKPRTREHYQELLDDRILPELGGLLIASITRDDVEKWYDNLNPKTPTMNAHSYALLKTVLASAVAEGKMPLNPCVIPGAGNAKRASKTKPATLEELEIIVAAMPERYKVMVLLAAWCAMRFGELTELRRRDLDLEDGVIAIRRGVVRSEGEFVIGPPKSDAGVRDVAIPPHLVPLVAAHLKDYVGETKDALLFPAVGGGHLQPSTFTRHYYKAREAAGRPDLRFHDLRHTGAVLAAATGATLAELMGRLGHSTPGAALRYQHAAQGADKRIAAALSALLESSGMGPN</sequence>
<dbReference type="InterPro" id="IPR044068">
    <property type="entry name" value="CB"/>
</dbReference>
<dbReference type="CDD" id="cd01189">
    <property type="entry name" value="INT_ICEBs1_C_like"/>
    <property type="match status" value="1"/>
</dbReference>
<gene>
    <name evidence="8" type="ORF">MHPYR_410008</name>
</gene>
<dbReference type="PANTHER" id="PTHR30349">
    <property type="entry name" value="PHAGE INTEGRASE-RELATED"/>
    <property type="match status" value="1"/>
</dbReference>
<dbReference type="Pfam" id="PF00589">
    <property type="entry name" value="Phage_integrase"/>
    <property type="match status" value="1"/>
</dbReference>
<dbReference type="Gene3D" id="1.10.443.10">
    <property type="entry name" value="Intergrase catalytic core"/>
    <property type="match status" value="1"/>
</dbReference>
<comment type="similarity">
    <text evidence="1">Belongs to the 'phage' integrase family.</text>
</comment>
<dbReference type="GO" id="GO:0015074">
    <property type="term" value="P:DNA integration"/>
    <property type="evidence" value="ECO:0007669"/>
    <property type="project" value="UniProtKB-KW"/>
</dbReference>
<dbReference type="EMBL" id="FLQS01000036">
    <property type="protein sequence ID" value="SBS77298.1"/>
    <property type="molecule type" value="Genomic_DNA"/>
</dbReference>
<dbReference type="Pfam" id="PF26003">
    <property type="entry name" value="Integrase_N_phage"/>
    <property type="match status" value="1"/>
</dbReference>
<proteinExistence type="inferred from homology"/>
<dbReference type="PROSITE" id="PS51898">
    <property type="entry name" value="TYR_RECOMBINASE"/>
    <property type="match status" value="1"/>
</dbReference>
<dbReference type="PANTHER" id="PTHR30349:SF64">
    <property type="entry name" value="PROPHAGE INTEGRASE INTD-RELATED"/>
    <property type="match status" value="1"/>
</dbReference>
<feature type="domain" description="Tyr recombinase" evidence="6">
    <location>
        <begin position="182"/>
        <end position="372"/>
    </location>
</feature>
<dbReference type="InterPro" id="IPR050090">
    <property type="entry name" value="Tyrosine_recombinase_XerCD"/>
</dbReference>
<evidence type="ECO:0000259" key="6">
    <source>
        <dbReference type="PROSITE" id="PS51898"/>
    </source>
</evidence>
<reference evidence="8" key="1">
    <citation type="submission" date="2016-03" db="EMBL/GenBank/DDBJ databases">
        <authorList>
            <person name="Ploux O."/>
        </authorList>
    </citation>
    <scope>NUCLEOTIDE SEQUENCE</scope>
    <source>
        <strain evidence="8">UC10</strain>
    </source>
</reference>
<dbReference type="AlphaFoldDB" id="A0A1Y5PN39"/>
<accession>A0A1Y5PN39</accession>
<dbReference type="GO" id="GO:0006310">
    <property type="term" value="P:DNA recombination"/>
    <property type="evidence" value="ECO:0007669"/>
    <property type="project" value="UniProtKB-KW"/>
</dbReference>
<evidence type="ECO:0000313" key="8">
    <source>
        <dbReference type="EMBL" id="SBS77298.1"/>
    </source>
</evidence>
<name>A0A1Y5PN39_9MYCO</name>
<dbReference type="SUPFAM" id="SSF56349">
    <property type="entry name" value="DNA breaking-rejoining enzymes"/>
    <property type="match status" value="1"/>
</dbReference>
<evidence type="ECO:0000259" key="7">
    <source>
        <dbReference type="PROSITE" id="PS51900"/>
    </source>
</evidence>
<dbReference type="InterPro" id="IPR058717">
    <property type="entry name" value="Phage_L5_Integrase_N"/>
</dbReference>
<dbReference type="InterPro" id="IPR004107">
    <property type="entry name" value="Integrase_SAM-like_N"/>
</dbReference>
<evidence type="ECO:0000256" key="5">
    <source>
        <dbReference type="PROSITE-ProRule" id="PRU01248"/>
    </source>
</evidence>
<organism evidence="8">
    <name type="scientific">uncultured Mycobacterium sp</name>
    <dbReference type="NCBI Taxonomy" id="171292"/>
    <lineage>
        <taxon>Bacteria</taxon>
        <taxon>Bacillati</taxon>
        <taxon>Actinomycetota</taxon>
        <taxon>Actinomycetes</taxon>
        <taxon>Mycobacteriales</taxon>
        <taxon>Mycobacteriaceae</taxon>
        <taxon>Mycobacterium</taxon>
        <taxon>environmental samples</taxon>
    </lineage>
</organism>
<evidence type="ECO:0000256" key="1">
    <source>
        <dbReference type="ARBA" id="ARBA00008857"/>
    </source>
</evidence>
<keyword evidence="3 5" id="KW-0238">DNA-binding</keyword>
<evidence type="ECO:0000256" key="3">
    <source>
        <dbReference type="ARBA" id="ARBA00023125"/>
    </source>
</evidence>
<keyword evidence="4" id="KW-0233">DNA recombination</keyword>
<dbReference type="InterPro" id="IPR010998">
    <property type="entry name" value="Integrase_recombinase_N"/>
</dbReference>